<reference evidence="2" key="1">
    <citation type="submission" date="2015-12" db="EMBL/GenBank/DDBJ databases">
        <title>Gene expression during late stages of embryo sac development: a critical building block for successful pollen-pistil interactions.</title>
        <authorList>
            <person name="Liu Y."/>
            <person name="Joly V."/>
            <person name="Sabar M."/>
            <person name="Matton D.P."/>
        </authorList>
    </citation>
    <scope>NUCLEOTIDE SEQUENCE</scope>
</reference>
<dbReference type="InterPro" id="IPR003386">
    <property type="entry name" value="LACT/PDAT_acylTrfase"/>
</dbReference>
<evidence type="ECO:0000313" key="2">
    <source>
        <dbReference type="EMBL" id="JAP36341.1"/>
    </source>
</evidence>
<keyword evidence="1" id="KW-0812">Transmembrane</keyword>
<organism evidence="2">
    <name type="scientific">Solanum chacoense</name>
    <name type="common">Chaco potato</name>
    <dbReference type="NCBI Taxonomy" id="4108"/>
    <lineage>
        <taxon>Eukaryota</taxon>
        <taxon>Viridiplantae</taxon>
        <taxon>Streptophyta</taxon>
        <taxon>Embryophyta</taxon>
        <taxon>Tracheophyta</taxon>
        <taxon>Spermatophyta</taxon>
        <taxon>Magnoliopsida</taxon>
        <taxon>eudicotyledons</taxon>
        <taxon>Gunneridae</taxon>
        <taxon>Pentapetalae</taxon>
        <taxon>asterids</taxon>
        <taxon>lamiids</taxon>
        <taxon>Solanales</taxon>
        <taxon>Solanaceae</taxon>
        <taxon>Solanoideae</taxon>
        <taxon>Solaneae</taxon>
        <taxon>Solanum</taxon>
    </lineage>
</organism>
<feature type="transmembrane region" description="Helical" evidence="1">
    <location>
        <begin position="122"/>
        <end position="139"/>
    </location>
</feature>
<proteinExistence type="predicted"/>
<dbReference type="PANTHER" id="PTHR11440">
    <property type="entry name" value="LECITHIN-CHOLESTEROL ACYLTRANSFERASE-RELATED"/>
    <property type="match status" value="1"/>
</dbReference>
<dbReference type="AlphaFoldDB" id="A0A0V0IUX1"/>
<keyword evidence="1" id="KW-0472">Membrane</keyword>
<accession>A0A0V0IUX1</accession>
<dbReference type="GO" id="GO:0008374">
    <property type="term" value="F:O-acyltransferase activity"/>
    <property type="evidence" value="ECO:0007669"/>
    <property type="project" value="InterPro"/>
</dbReference>
<evidence type="ECO:0000256" key="1">
    <source>
        <dbReference type="SAM" id="Phobius"/>
    </source>
</evidence>
<dbReference type="InterPro" id="IPR029058">
    <property type="entry name" value="AB_hydrolase_fold"/>
</dbReference>
<dbReference type="Gene3D" id="3.40.50.1820">
    <property type="entry name" value="alpha/beta hydrolase"/>
    <property type="match status" value="1"/>
</dbReference>
<dbReference type="EMBL" id="GEDG01002049">
    <property type="protein sequence ID" value="JAP36341.1"/>
    <property type="molecule type" value="Transcribed_RNA"/>
</dbReference>
<keyword evidence="1" id="KW-1133">Transmembrane helix</keyword>
<name>A0A0V0IUX1_SOLCH</name>
<dbReference type="SUPFAM" id="SSF53474">
    <property type="entry name" value="alpha/beta-Hydrolases"/>
    <property type="match status" value="1"/>
</dbReference>
<protein>
    <submittedName>
        <fullName evidence="2">Putative ovule protein</fullName>
    </submittedName>
</protein>
<dbReference type="Pfam" id="PF02450">
    <property type="entry name" value="LCAT"/>
    <property type="match status" value="1"/>
</dbReference>
<sequence>MASYDWRLSFQNTEIINQSLSRLKRKIELLYVTNGNKKVVAVPHSMGVNCFLHFLKWVEAPPPVGGAGSPGWCAKRIKGIMNIGPAFLGVPTTVANILSGKDVAFIGGLTCRFLLSIPHNIAFFRACAWIVMMYMYLLSNLNLLHNIYICYFTDGVI</sequence>
<dbReference type="GO" id="GO:0006629">
    <property type="term" value="P:lipid metabolic process"/>
    <property type="evidence" value="ECO:0007669"/>
    <property type="project" value="InterPro"/>
</dbReference>